<sequence length="76" mass="8915">MARVYHLGIESFVLNSYDGWNETQEGVEFHNCDFKVFSGLDRYDGYSLHLNYAQARLEIFDEDALIYADDIKLIRC</sequence>
<evidence type="ECO:0000313" key="2">
    <source>
        <dbReference type="Proteomes" id="UP001058093"/>
    </source>
</evidence>
<dbReference type="Proteomes" id="UP001058093">
    <property type="component" value="Segment"/>
</dbReference>
<proteinExistence type="predicted"/>
<name>A0A975UUS0_9CAUD</name>
<keyword evidence="2" id="KW-1185">Reference proteome</keyword>
<dbReference type="EMBL" id="MZ605293">
    <property type="protein sequence ID" value="QYW06603.1"/>
    <property type="molecule type" value="Genomic_DNA"/>
</dbReference>
<accession>A0A975UUS0</accession>
<evidence type="ECO:0000313" key="1">
    <source>
        <dbReference type="EMBL" id="QYW06603.1"/>
    </source>
</evidence>
<protein>
    <submittedName>
        <fullName evidence="1">Uncharacterized protein</fullName>
    </submittedName>
</protein>
<gene>
    <name evidence="1" type="ORF">uav_072</name>
</gene>
<organism evidence="1 2">
    <name type="scientific">Pseudomonas phage UAVern</name>
    <dbReference type="NCBI Taxonomy" id="2856997"/>
    <lineage>
        <taxon>Viruses</taxon>
        <taxon>Duplodnaviria</taxon>
        <taxon>Heunggongvirae</taxon>
        <taxon>Uroviricota</taxon>
        <taxon>Caudoviricetes</taxon>
        <taxon>Vandenendeviridae</taxon>
        <taxon>Gorskivirinae</taxon>
        <taxon>Uavernvirus</taxon>
        <taxon>Uavernvirus uavern</taxon>
    </lineage>
</organism>
<reference evidence="1" key="1">
    <citation type="submission" date="2021-07" db="EMBL/GenBank/DDBJ databases">
        <title>Complete genome sequence and phylogenomic analysis of the two lytic bacteriophage isolated from terrestrial biotopes of Antarctica.</title>
        <authorList>
            <person name="Holovan V."/>
            <person name="Rabalski L."/>
            <person name="Zlatohurska M."/>
            <person name="Andriichuk O."/>
            <person name="Budzanivska I."/>
            <person name="Shevchenko O."/>
            <person name="Gupalo A."/>
        </authorList>
    </citation>
    <scope>NUCLEOTIDE SEQUENCE</scope>
</reference>